<evidence type="ECO:0008006" key="3">
    <source>
        <dbReference type="Google" id="ProtNLM"/>
    </source>
</evidence>
<sequence length="371" mass="44235">MDFELISFGVTDWASKFGHIFSSWPNIRSELSKESNYFGDGEFISKPGEINGASVGTFVDALARYKYKINRKQGSYLSKEELRKVERVNNLPDYQREVIEVLSDRVLSFWDSFKKIEINPRVKLDNQISVKGVCDFIGDEIVWDIKCYEELFPTKPVVIQLLLYYCILKSTTYPNIKGVGIYNPQYDKWVRYVITEEDKSILDDLNICLGITKFSEKEIDWSRVRSITAKNKEDALCEMSPIMDLWNKERIYTFKEYRKFDILIRIFCNKLDKLIYPVKEHKDLVFAHKNTRLRYLKFVNDYCSQVVLLARYEHDRINKYEDELSEIIKFVDEHKLSMKRLQPDSFFYTFRCIGYWFRVKKKKILNWLGFK</sequence>
<evidence type="ECO:0000313" key="2">
    <source>
        <dbReference type="Proteomes" id="UP000324831"/>
    </source>
</evidence>
<dbReference type="AlphaFoldDB" id="A0A478FQU5"/>
<dbReference type="EMBL" id="BIMN01000005">
    <property type="protein sequence ID" value="GCE63891.1"/>
    <property type="molecule type" value="Genomic_DNA"/>
</dbReference>
<gene>
    <name evidence="1" type="ORF">MHSWG343_08980</name>
</gene>
<accession>A0A478FQU5</accession>
<protein>
    <recommendedName>
        <fullName evidence="3">PD-(D/E)XK nuclease superfamily protein</fullName>
    </recommendedName>
</protein>
<name>A0A478FQU5_9MOLU</name>
<dbReference type="Proteomes" id="UP000324831">
    <property type="component" value="Unassembled WGS sequence"/>
</dbReference>
<comment type="caution">
    <text evidence="1">The sequence shown here is derived from an EMBL/GenBank/DDBJ whole genome shotgun (WGS) entry which is preliminary data.</text>
</comment>
<organism evidence="1 2">
    <name type="scientific">Candidatus Mycoplasma haematohominis</name>
    <dbReference type="NCBI Taxonomy" id="1494318"/>
    <lineage>
        <taxon>Bacteria</taxon>
        <taxon>Bacillati</taxon>
        <taxon>Mycoplasmatota</taxon>
        <taxon>Mollicutes</taxon>
        <taxon>Mycoplasmataceae</taxon>
        <taxon>Mycoplasma</taxon>
    </lineage>
</organism>
<proteinExistence type="predicted"/>
<reference evidence="1 2" key="1">
    <citation type="submission" date="2019-01" db="EMBL/GenBank/DDBJ databases">
        <title>Draft genome sequences of Candidatus Mycoplasma haemohominis SWG34-3 identified from a patient with pyrexia, anemia and liver dysfunction.</title>
        <authorList>
            <person name="Sekizuka T."/>
            <person name="Hattori N."/>
            <person name="Katano H."/>
            <person name="Takuma T."/>
            <person name="Ito T."/>
            <person name="Arai N."/>
            <person name="Yanai R."/>
            <person name="Ishii S."/>
            <person name="Miura Y."/>
            <person name="Tokunaga T."/>
            <person name="Watanabe H."/>
            <person name="Nomura N."/>
            <person name="Eguchi J."/>
            <person name="Arai T."/>
            <person name="Hasegawa H."/>
            <person name="Nakamaki T."/>
            <person name="Wakita T."/>
            <person name="Niki Y."/>
            <person name="Kuroda M."/>
        </authorList>
    </citation>
    <scope>NUCLEOTIDE SEQUENCE [LARGE SCALE GENOMIC DNA]</scope>
    <source>
        <strain evidence="1">SWG34-3</strain>
    </source>
</reference>
<evidence type="ECO:0000313" key="1">
    <source>
        <dbReference type="EMBL" id="GCE63891.1"/>
    </source>
</evidence>